<sequence length="125" mass="14108">MDHFNKNVGSVSDLVMQYFEGIHNGDIEKLEGVFHPQALVVGDVKGVEYFKTVGQYIEGVKSRKSPKELGETFKMEIVSIEIINQTATVKARVPIFGYNYYDLLSLAMVDGKWIIVNKLLTHVND</sequence>
<proteinExistence type="predicted"/>
<evidence type="ECO:0000313" key="1">
    <source>
        <dbReference type="EMBL" id="NYA70529.1"/>
    </source>
</evidence>
<gene>
    <name evidence="1" type="ORF">HZF10_06325</name>
</gene>
<protein>
    <submittedName>
        <fullName evidence="1">Nuclear transport factor 2 family protein</fullName>
    </submittedName>
</protein>
<dbReference type="Pfam" id="PF12893">
    <property type="entry name" value="Lumazine_bd_2"/>
    <property type="match status" value="1"/>
</dbReference>
<reference evidence="1 2" key="1">
    <citation type="submission" date="2020-07" db="EMBL/GenBank/DDBJ databases">
        <authorList>
            <person name="Sun Q."/>
        </authorList>
    </citation>
    <scope>NUCLEOTIDE SEQUENCE [LARGE SCALE GENOMIC DNA]</scope>
    <source>
        <strain evidence="1 2">MAH-1</strain>
    </source>
</reference>
<dbReference type="RefSeq" id="WP_176005338.1">
    <property type="nucleotide sequence ID" value="NZ_JABWMI010000006.1"/>
</dbReference>
<dbReference type="InterPro" id="IPR039437">
    <property type="entry name" value="FrzH/put_lumazine-bd"/>
</dbReference>
<dbReference type="AlphaFoldDB" id="A0A7Y8Y0V8"/>
<dbReference type="InterPro" id="IPR032710">
    <property type="entry name" value="NTF2-like_dom_sf"/>
</dbReference>
<organism evidence="1 2">
    <name type="scientific">Flavobacterium agri</name>
    <dbReference type="NCBI Taxonomy" id="2743471"/>
    <lineage>
        <taxon>Bacteria</taxon>
        <taxon>Pseudomonadati</taxon>
        <taxon>Bacteroidota</taxon>
        <taxon>Flavobacteriia</taxon>
        <taxon>Flavobacteriales</taxon>
        <taxon>Flavobacteriaceae</taxon>
        <taxon>Flavobacterium</taxon>
    </lineage>
</organism>
<accession>A0A7Y8Y0V8</accession>
<dbReference type="SUPFAM" id="SSF54427">
    <property type="entry name" value="NTF2-like"/>
    <property type="match status" value="1"/>
</dbReference>
<dbReference type="Gene3D" id="3.10.450.50">
    <property type="match status" value="1"/>
</dbReference>
<name>A0A7Y8Y0V8_9FLAO</name>
<dbReference type="Proteomes" id="UP000535020">
    <property type="component" value="Unassembled WGS sequence"/>
</dbReference>
<keyword evidence="2" id="KW-1185">Reference proteome</keyword>
<comment type="caution">
    <text evidence="1">The sequence shown here is derived from an EMBL/GenBank/DDBJ whole genome shotgun (WGS) entry which is preliminary data.</text>
</comment>
<dbReference type="EMBL" id="JACBJI010000002">
    <property type="protein sequence ID" value="NYA70529.1"/>
    <property type="molecule type" value="Genomic_DNA"/>
</dbReference>
<evidence type="ECO:0000313" key="2">
    <source>
        <dbReference type="Proteomes" id="UP000535020"/>
    </source>
</evidence>